<evidence type="ECO:0000256" key="1">
    <source>
        <dbReference type="ARBA" id="ARBA00004123"/>
    </source>
</evidence>
<evidence type="ECO:0000259" key="9">
    <source>
        <dbReference type="PROSITE" id="PS50157"/>
    </source>
</evidence>
<evidence type="ECO:0000313" key="12">
    <source>
        <dbReference type="Proteomes" id="UP000274756"/>
    </source>
</evidence>
<keyword evidence="6" id="KW-0539">Nucleus</keyword>
<dbReference type="Pfam" id="PF00096">
    <property type="entry name" value="zf-C2H2"/>
    <property type="match status" value="3"/>
</dbReference>
<dbReference type="PANTHER" id="PTHR24376">
    <property type="entry name" value="ZINC FINGER PROTEIN"/>
    <property type="match status" value="1"/>
</dbReference>
<gene>
    <name evidence="10" type="ORF">DME_LOCUS8701</name>
</gene>
<reference evidence="13" key="1">
    <citation type="submission" date="2017-02" db="UniProtKB">
        <authorList>
            <consortium name="WormBaseParasite"/>
        </authorList>
    </citation>
    <scope>IDENTIFICATION</scope>
</reference>
<evidence type="ECO:0000256" key="3">
    <source>
        <dbReference type="ARBA" id="ARBA00022737"/>
    </source>
</evidence>
<dbReference type="FunFam" id="3.30.160.60:FF:003608">
    <property type="entry name" value="Zinc finger and BTB domain-containing 32"/>
    <property type="match status" value="1"/>
</dbReference>
<comment type="subcellular location">
    <subcellularLocation>
        <location evidence="1">Nucleus</location>
    </subcellularLocation>
</comment>
<dbReference type="OrthoDB" id="5576026at2759"/>
<feature type="region of interest" description="Disordered" evidence="8">
    <location>
        <begin position="1"/>
        <end position="20"/>
    </location>
</feature>
<dbReference type="SMART" id="SM00355">
    <property type="entry name" value="ZnF_C2H2"/>
    <property type="match status" value="6"/>
</dbReference>
<evidence type="ECO:0000313" key="10">
    <source>
        <dbReference type="EMBL" id="VDN58728.1"/>
    </source>
</evidence>
<dbReference type="WBParaSite" id="DME_0000481801-mRNA-1">
    <property type="protein sequence ID" value="DME_0000481801-mRNA-1"/>
    <property type="gene ID" value="DME_0000481801"/>
</dbReference>
<sequence>GDQSNLPDSPNEETGPTQSDATAAAVAALPNLLLAVSGSHTNKPSKKSFSCPHCNFHTSMSQHMKSHLAHRRHRGQMYQCDLCQMQFSQKANMHRHRMRHAGVKPYECLYCAKRFFRKDQMQEHSMTHIKAGKNFDCPIMNCTQRFSQHASLRNHLETDHIINANNPASCKRCSLLFVNPRRVLLHYQTKHDPGDVGSCRFPYFLFFYLIFLDETLHLVHSGLHSDTDPWKCKLCGISCGEKYSFNAHIILSDHSCGAFYR</sequence>
<dbReference type="FunFam" id="3.30.160.60:FF:003389">
    <property type="entry name" value="LOC100006898 protein"/>
    <property type="match status" value="1"/>
</dbReference>
<evidence type="ECO:0000256" key="4">
    <source>
        <dbReference type="ARBA" id="ARBA00022771"/>
    </source>
</evidence>
<evidence type="ECO:0000256" key="6">
    <source>
        <dbReference type="ARBA" id="ARBA00023242"/>
    </source>
</evidence>
<feature type="domain" description="C2H2-type" evidence="9">
    <location>
        <begin position="78"/>
        <end position="105"/>
    </location>
</feature>
<keyword evidence="3" id="KW-0677">Repeat</keyword>
<reference evidence="10 12" key="2">
    <citation type="submission" date="2018-11" db="EMBL/GenBank/DDBJ databases">
        <authorList>
            <consortium name="Pathogen Informatics"/>
        </authorList>
    </citation>
    <scope>NUCLEOTIDE SEQUENCE [LARGE SCALE GENOMIC DNA]</scope>
</reference>
<dbReference type="Proteomes" id="UP000274756">
    <property type="component" value="Unassembled WGS sequence"/>
</dbReference>
<dbReference type="PANTHER" id="PTHR24376:SF235">
    <property type="entry name" value="C2H2-TYPE DOMAIN-CONTAINING PROTEIN"/>
    <property type="match status" value="1"/>
</dbReference>
<dbReference type="Proteomes" id="UP000038040">
    <property type="component" value="Unplaced"/>
</dbReference>
<dbReference type="GO" id="GO:0005634">
    <property type="term" value="C:nucleus"/>
    <property type="evidence" value="ECO:0007669"/>
    <property type="project" value="UniProtKB-SubCell"/>
</dbReference>
<proteinExistence type="predicted"/>
<dbReference type="InterPro" id="IPR013087">
    <property type="entry name" value="Znf_C2H2_type"/>
</dbReference>
<evidence type="ECO:0000256" key="5">
    <source>
        <dbReference type="ARBA" id="ARBA00022833"/>
    </source>
</evidence>
<name>A0A0N4UC44_DRAME</name>
<dbReference type="EMBL" id="UYYG01001171">
    <property type="protein sequence ID" value="VDN58728.1"/>
    <property type="molecule type" value="Genomic_DNA"/>
</dbReference>
<dbReference type="STRING" id="318479.A0A0N4UC44"/>
<evidence type="ECO:0000313" key="13">
    <source>
        <dbReference type="WBParaSite" id="DME_0000481801-mRNA-1"/>
    </source>
</evidence>
<protein>
    <submittedName>
        <fullName evidence="13">C2h2-type zn-finger protein</fullName>
    </submittedName>
</protein>
<keyword evidence="12" id="KW-1185">Reference proteome</keyword>
<evidence type="ECO:0000313" key="11">
    <source>
        <dbReference type="Proteomes" id="UP000038040"/>
    </source>
</evidence>
<dbReference type="PROSITE" id="PS00028">
    <property type="entry name" value="ZINC_FINGER_C2H2_1"/>
    <property type="match status" value="3"/>
</dbReference>
<evidence type="ECO:0000256" key="8">
    <source>
        <dbReference type="SAM" id="MobiDB-lite"/>
    </source>
</evidence>
<evidence type="ECO:0000256" key="7">
    <source>
        <dbReference type="PROSITE-ProRule" id="PRU00042"/>
    </source>
</evidence>
<dbReference type="AlphaFoldDB" id="A0A0N4UC44"/>
<dbReference type="Gene3D" id="3.30.160.60">
    <property type="entry name" value="Classic Zinc Finger"/>
    <property type="match status" value="3"/>
</dbReference>
<dbReference type="PROSITE" id="PS50157">
    <property type="entry name" value="ZINC_FINGER_C2H2_2"/>
    <property type="match status" value="3"/>
</dbReference>
<keyword evidence="5" id="KW-0862">Zinc</keyword>
<keyword evidence="4 7" id="KW-0863">Zinc-finger</keyword>
<accession>A0A0N4UC44</accession>
<feature type="domain" description="C2H2-type" evidence="9">
    <location>
        <begin position="106"/>
        <end position="128"/>
    </location>
</feature>
<dbReference type="InterPro" id="IPR036236">
    <property type="entry name" value="Znf_C2H2_sf"/>
</dbReference>
<dbReference type="SUPFAM" id="SSF57667">
    <property type="entry name" value="beta-beta-alpha zinc fingers"/>
    <property type="match status" value="1"/>
</dbReference>
<keyword evidence="2" id="KW-0479">Metal-binding</keyword>
<feature type="domain" description="C2H2-type" evidence="9">
    <location>
        <begin position="135"/>
        <end position="160"/>
    </location>
</feature>
<evidence type="ECO:0000256" key="2">
    <source>
        <dbReference type="ARBA" id="ARBA00022723"/>
    </source>
</evidence>
<organism evidence="11 13">
    <name type="scientific">Dracunculus medinensis</name>
    <name type="common">Guinea worm</name>
    <dbReference type="NCBI Taxonomy" id="318479"/>
    <lineage>
        <taxon>Eukaryota</taxon>
        <taxon>Metazoa</taxon>
        <taxon>Ecdysozoa</taxon>
        <taxon>Nematoda</taxon>
        <taxon>Chromadorea</taxon>
        <taxon>Rhabditida</taxon>
        <taxon>Spirurina</taxon>
        <taxon>Dracunculoidea</taxon>
        <taxon>Dracunculidae</taxon>
        <taxon>Dracunculus</taxon>
    </lineage>
</organism>
<dbReference type="GO" id="GO:0008270">
    <property type="term" value="F:zinc ion binding"/>
    <property type="evidence" value="ECO:0007669"/>
    <property type="project" value="UniProtKB-KW"/>
</dbReference>